<dbReference type="Proteomes" id="UP000517187">
    <property type="component" value="Unassembled WGS sequence"/>
</dbReference>
<accession>A0A7X0DVI4</accession>
<protein>
    <submittedName>
        <fullName evidence="1">Uncharacterized protein</fullName>
    </submittedName>
</protein>
<reference evidence="1 2" key="1">
    <citation type="submission" date="2020-08" db="EMBL/GenBank/DDBJ databases">
        <title>Genomic Encyclopedia of Type Strains, Phase IV (KMG-V): Genome sequencing to study the core and pangenomes of soil and plant-associated prokaryotes.</title>
        <authorList>
            <person name="Whitman W."/>
        </authorList>
    </citation>
    <scope>NUCLEOTIDE SEQUENCE [LARGE SCALE GENOMIC DNA]</scope>
    <source>
        <strain evidence="1 2">SEMIA 4011</strain>
    </source>
</reference>
<dbReference type="AlphaFoldDB" id="A0A7X0DVI4"/>
<proteinExistence type="predicted"/>
<evidence type="ECO:0000313" key="1">
    <source>
        <dbReference type="EMBL" id="MBB6222432.1"/>
    </source>
</evidence>
<dbReference type="EMBL" id="JACIIJ010000007">
    <property type="protein sequence ID" value="MBB6222432.1"/>
    <property type="molecule type" value="Genomic_DNA"/>
</dbReference>
<comment type="caution">
    <text evidence="1">The sequence shown here is derived from an EMBL/GenBank/DDBJ whole genome shotgun (WGS) entry which is preliminary data.</text>
</comment>
<evidence type="ECO:0000313" key="2">
    <source>
        <dbReference type="Proteomes" id="UP000517187"/>
    </source>
</evidence>
<gene>
    <name evidence="1" type="ORF">GGE66_003416</name>
</gene>
<name>A0A7X0DVI4_RHILE</name>
<organism evidence="1 2">
    <name type="scientific">Rhizobium leguminosarum</name>
    <dbReference type="NCBI Taxonomy" id="384"/>
    <lineage>
        <taxon>Bacteria</taxon>
        <taxon>Pseudomonadati</taxon>
        <taxon>Pseudomonadota</taxon>
        <taxon>Alphaproteobacteria</taxon>
        <taxon>Hyphomicrobiales</taxon>
        <taxon>Rhizobiaceae</taxon>
        <taxon>Rhizobium/Agrobacterium group</taxon>
        <taxon>Rhizobium</taxon>
    </lineage>
</organism>
<sequence>MSFARLKKAALASALYARLGDSTILSARFGQVALFTSGGSISR</sequence>